<proteinExistence type="inferred from homology"/>
<dbReference type="GO" id="GO:0046872">
    <property type="term" value="F:metal ion binding"/>
    <property type="evidence" value="ECO:0007669"/>
    <property type="project" value="UniProtKB-KW"/>
</dbReference>
<dbReference type="GO" id="GO:0004337">
    <property type="term" value="F:(2E,6E)-farnesyl diphosphate synthase activity"/>
    <property type="evidence" value="ECO:0007669"/>
    <property type="project" value="UniProtKB-EC"/>
</dbReference>
<comment type="cofactor">
    <cofactor evidence="1">
        <name>Mg(2+)</name>
        <dbReference type="ChEBI" id="CHEBI:18420"/>
    </cofactor>
</comment>
<dbReference type="InterPro" id="IPR008949">
    <property type="entry name" value="Isoprenoid_synthase_dom_sf"/>
</dbReference>
<dbReference type="PATRIC" id="fig|1033806.12.peg.2540"/>
<dbReference type="PROSITE" id="PS00723">
    <property type="entry name" value="POLYPRENYL_SYNTHASE_1"/>
    <property type="match status" value="1"/>
</dbReference>
<evidence type="ECO:0000256" key="2">
    <source>
        <dbReference type="ARBA" id="ARBA00006706"/>
    </source>
</evidence>
<protein>
    <submittedName>
        <fullName evidence="8">Octaprenyl-diphosphate synthase / dimethylallyltransferase / geranyltranstransferasee / geranylgeranyl pyrophosphate synthetase</fullName>
        <ecNumber evidence="8">2.5.1.-</ecNumber>
        <ecNumber evidence="8">2.5.1.1</ecNumber>
        <ecNumber evidence="8">2.5.1.10</ecNumber>
        <ecNumber evidence="8">2.5.1.29</ecNumber>
    </submittedName>
</protein>
<feature type="coiled-coil region" evidence="7">
    <location>
        <begin position="262"/>
        <end position="289"/>
    </location>
</feature>
<sequence>MEVMTDEDDVFAWLQDEVKPTVDARIQEWLEEFEYAERLWYPVATGGKRIRPGLVFLVSEIVDVPREDALDIAAGVELLHNFTLVHDDIIDGDEYRRGEPTLWAKHGEGSAINLGDMMFAKAILCFPPETRDLALDTVITVTNGEQMDIDFADRRDITVEEYMTMVRRKTGALLELCVDAPLALAETDLDLDGFTSLGPAFQIRDDLLDFQEGKGREKIGNDVRAGKRTLMVVHADDDRVYDILDKPFEETTDEDVQEVMEILEAEGSMDFAEQQMNDLIDEARAAIAALPDSPGREKLEALGRFITERDV</sequence>
<evidence type="ECO:0000256" key="1">
    <source>
        <dbReference type="ARBA" id="ARBA00001946"/>
    </source>
</evidence>
<keyword evidence="3 6" id="KW-0808">Transferase</keyword>
<dbReference type="SFLD" id="SFLDS00005">
    <property type="entry name" value="Isoprenoid_Synthase_Type_I"/>
    <property type="match status" value="1"/>
</dbReference>
<dbReference type="EC" id="2.5.1.10" evidence="8"/>
<dbReference type="Gene3D" id="1.10.600.10">
    <property type="entry name" value="Farnesyl Diphosphate Synthase"/>
    <property type="match status" value="1"/>
</dbReference>
<evidence type="ECO:0000256" key="4">
    <source>
        <dbReference type="ARBA" id="ARBA00022723"/>
    </source>
</evidence>
<dbReference type="Proteomes" id="UP000015381">
    <property type="component" value="Chromosome I"/>
</dbReference>
<evidence type="ECO:0000256" key="3">
    <source>
        <dbReference type="ARBA" id="ARBA00022679"/>
    </source>
</evidence>
<dbReference type="GO" id="GO:0004311">
    <property type="term" value="F:geranylgeranyl diphosphate synthase activity"/>
    <property type="evidence" value="ECO:0007669"/>
    <property type="project" value="UniProtKB-EC"/>
</dbReference>
<keyword evidence="9" id="KW-1185">Reference proteome</keyword>
<dbReference type="GO" id="GO:0004161">
    <property type="term" value="F:dimethylallyltranstransferase activity"/>
    <property type="evidence" value="ECO:0007669"/>
    <property type="project" value="UniProtKB-EC"/>
</dbReference>
<dbReference type="PANTHER" id="PTHR12001:SF85">
    <property type="entry name" value="SHORT CHAIN ISOPRENYL DIPHOSPHATE SYNTHASE"/>
    <property type="match status" value="1"/>
</dbReference>
<keyword evidence="4" id="KW-0479">Metal-binding</keyword>
<dbReference type="Pfam" id="PF00348">
    <property type="entry name" value="polyprenyl_synt"/>
    <property type="match status" value="1"/>
</dbReference>
<evidence type="ECO:0000313" key="8">
    <source>
        <dbReference type="EMBL" id="CCQ34659.1"/>
    </source>
</evidence>
<organism evidence="8 9">
    <name type="scientific">Halorhabdus tiamatea SARL4B</name>
    <dbReference type="NCBI Taxonomy" id="1033806"/>
    <lineage>
        <taxon>Archaea</taxon>
        <taxon>Methanobacteriati</taxon>
        <taxon>Methanobacteriota</taxon>
        <taxon>Stenosarchaea group</taxon>
        <taxon>Halobacteria</taxon>
        <taxon>Halobacteriales</taxon>
        <taxon>Haloarculaceae</taxon>
        <taxon>Halorhabdus</taxon>
    </lineage>
</organism>
<dbReference type="PROSITE" id="PS00444">
    <property type="entry name" value="POLYPRENYL_SYNTHASE_2"/>
    <property type="match status" value="1"/>
</dbReference>
<dbReference type="KEGG" id="hti:HTIA_2553"/>
<dbReference type="AlphaFoldDB" id="S6CUS7"/>
<dbReference type="EC" id="2.5.1.1" evidence="8"/>
<dbReference type="SUPFAM" id="SSF48576">
    <property type="entry name" value="Terpenoid synthases"/>
    <property type="match status" value="1"/>
</dbReference>
<gene>
    <name evidence="8" type="ORF">HTIA_2553</name>
</gene>
<dbReference type="EC" id="2.5.1.29" evidence="8"/>
<keyword evidence="7" id="KW-0175">Coiled coil</keyword>
<dbReference type="EC" id="2.5.1.-" evidence="8"/>
<dbReference type="EMBL" id="HF571520">
    <property type="protein sequence ID" value="CCQ34659.1"/>
    <property type="molecule type" value="Genomic_DNA"/>
</dbReference>
<dbReference type="GO" id="GO:0008299">
    <property type="term" value="P:isoprenoid biosynthetic process"/>
    <property type="evidence" value="ECO:0007669"/>
    <property type="project" value="InterPro"/>
</dbReference>
<evidence type="ECO:0000256" key="6">
    <source>
        <dbReference type="RuleBase" id="RU004466"/>
    </source>
</evidence>
<evidence type="ECO:0000256" key="7">
    <source>
        <dbReference type="SAM" id="Coils"/>
    </source>
</evidence>
<reference evidence="8 9" key="1">
    <citation type="journal article" date="2014" name="Environ. Microbiol.">
        <title>Halorhabdus tiamatea: proteogenomics and glycosidase activity measurements identify the first cultivated euryarchaeon from a deep-sea anoxic brine lake as potential polysaccharide degrader.</title>
        <authorList>
            <person name="Werner J."/>
            <person name="Ferrer M."/>
            <person name="Michel G."/>
            <person name="Mann A.J."/>
            <person name="Huang S."/>
            <person name="Juarez S."/>
            <person name="Ciordia S."/>
            <person name="Albar J.P."/>
            <person name="Alcaide M."/>
            <person name="La Cono V."/>
            <person name="Yakimov M.M."/>
            <person name="Antunes A."/>
            <person name="Taborda M."/>
            <person name="Da Costa M.S."/>
            <person name="Amann R.I."/>
            <person name="Gloeckner F.O."/>
            <person name="Golyshina O.V."/>
            <person name="Golyshin P.N."/>
            <person name="Teeling H."/>
        </authorList>
    </citation>
    <scope>NUCLEOTIDE SEQUENCE [LARGE SCALE GENOMIC DNA]</scope>
    <source>
        <strain evidence="9">SARL4B</strain>
    </source>
</reference>
<dbReference type="CDD" id="cd00685">
    <property type="entry name" value="Trans_IPPS_HT"/>
    <property type="match status" value="1"/>
</dbReference>
<name>S6CUS7_9EURY</name>
<comment type="similarity">
    <text evidence="2 6">Belongs to the FPP/GGPP synthase family.</text>
</comment>
<dbReference type="InterPro" id="IPR000092">
    <property type="entry name" value="Polyprenyl_synt"/>
</dbReference>
<accession>S6CUS7</accession>
<keyword evidence="5" id="KW-0460">Magnesium</keyword>
<evidence type="ECO:0000313" key="9">
    <source>
        <dbReference type="Proteomes" id="UP000015381"/>
    </source>
</evidence>
<dbReference type="PANTHER" id="PTHR12001">
    <property type="entry name" value="GERANYLGERANYL PYROPHOSPHATE SYNTHASE"/>
    <property type="match status" value="1"/>
</dbReference>
<dbReference type="InterPro" id="IPR033749">
    <property type="entry name" value="Polyprenyl_synt_CS"/>
</dbReference>
<dbReference type="HOGENOM" id="CLU_014015_2_1_2"/>
<evidence type="ECO:0000256" key="5">
    <source>
        <dbReference type="ARBA" id="ARBA00022842"/>
    </source>
</evidence>